<feature type="domain" description="Nucleoside phosphorylase" evidence="1">
    <location>
        <begin position="370"/>
        <end position="601"/>
    </location>
</feature>
<dbReference type="PANTHER" id="PTHR46832">
    <property type="entry name" value="5'-METHYLTHIOADENOSINE/S-ADENOSYLHOMOCYSTEINE NUCLEOSIDASE"/>
    <property type="match status" value="1"/>
</dbReference>
<dbReference type="GO" id="GO:0019284">
    <property type="term" value="P:L-methionine salvage from S-adenosylmethionine"/>
    <property type="evidence" value="ECO:0007669"/>
    <property type="project" value="TreeGrafter"/>
</dbReference>
<dbReference type="AlphaFoldDB" id="A0A429Z408"/>
<dbReference type="Pfam" id="PF01048">
    <property type="entry name" value="PNP_UDP_1"/>
    <property type="match status" value="1"/>
</dbReference>
<dbReference type="RefSeq" id="WP_126697430.1">
    <property type="nucleotide sequence ID" value="NZ_RWKW01000001.1"/>
</dbReference>
<dbReference type="OrthoDB" id="5519916at2"/>
<evidence type="ECO:0000313" key="3">
    <source>
        <dbReference type="Proteomes" id="UP000278398"/>
    </source>
</evidence>
<dbReference type="Gene3D" id="3.40.50.1580">
    <property type="entry name" value="Nucleoside phosphorylase domain"/>
    <property type="match status" value="1"/>
</dbReference>
<gene>
    <name evidence="2" type="ORF">EJC49_00185</name>
</gene>
<dbReference type="GO" id="GO:0009116">
    <property type="term" value="P:nucleoside metabolic process"/>
    <property type="evidence" value="ECO:0007669"/>
    <property type="project" value="InterPro"/>
</dbReference>
<organism evidence="2 3">
    <name type="scientific">Aquibium carbonis</name>
    <dbReference type="NCBI Taxonomy" id="2495581"/>
    <lineage>
        <taxon>Bacteria</taxon>
        <taxon>Pseudomonadati</taxon>
        <taxon>Pseudomonadota</taxon>
        <taxon>Alphaproteobacteria</taxon>
        <taxon>Hyphomicrobiales</taxon>
        <taxon>Phyllobacteriaceae</taxon>
        <taxon>Aquibium</taxon>
    </lineage>
</organism>
<dbReference type="InterPro" id="IPR035994">
    <property type="entry name" value="Nucleoside_phosphorylase_sf"/>
</dbReference>
<dbReference type="GO" id="GO:0008930">
    <property type="term" value="F:methylthioadenosine nucleosidase activity"/>
    <property type="evidence" value="ECO:0007669"/>
    <property type="project" value="TreeGrafter"/>
</dbReference>
<dbReference type="InterPro" id="IPR000845">
    <property type="entry name" value="Nucleoside_phosphorylase_d"/>
</dbReference>
<evidence type="ECO:0000259" key="1">
    <source>
        <dbReference type="Pfam" id="PF01048"/>
    </source>
</evidence>
<dbReference type="PANTHER" id="PTHR46832:SF1">
    <property type="entry name" value="5'-METHYLTHIOADENOSINE_S-ADENOSYLHOMOCYSTEINE NUCLEOSIDASE"/>
    <property type="match status" value="1"/>
</dbReference>
<keyword evidence="3" id="KW-1185">Reference proteome</keyword>
<dbReference type="GO" id="GO:0008782">
    <property type="term" value="F:adenosylhomocysteine nucleosidase activity"/>
    <property type="evidence" value="ECO:0007669"/>
    <property type="project" value="TreeGrafter"/>
</dbReference>
<dbReference type="Proteomes" id="UP000278398">
    <property type="component" value="Unassembled WGS sequence"/>
</dbReference>
<dbReference type="EMBL" id="RWKW01000001">
    <property type="protein sequence ID" value="RST88465.1"/>
    <property type="molecule type" value="Genomic_DNA"/>
</dbReference>
<reference evidence="2 3" key="1">
    <citation type="submission" date="2018-12" db="EMBL/GenBank/DDBJ databases">
        <title>Mesorhizobium carbonis sp. nov., isolated from coal mine water.</title>
        <authorList>
            <person name="Xin W."/>
            <person name="Xu Z."/>
            <person name="Xiang F."/>
            <person name="Zhang J."/>
            <person name="Xi L."/>
            <person name="Liu J."/>
        </authorList>
    </citation>
    <scope>NUCLEOTIDE SEQUENCE [LARGE SCALE GENOMIC DNA]</scope>
    <source>
        <strain evidence="2 3">B2.3</strain>
    </source>
</reference>
<proteinExistence type="predicted"/>
<sequence>MERVVFLDFLNREAAAAVHNHRGEADDFAIIEVLLLTHTGRFSANISQMIEYCDDKPRLQKWITTLIRAGILISTSNDPDLPSFIDARQRMYSHDRLRYPMYFLNPEKIEDFRITTNNTFSMTKTLRRDLFDIEEGKLQFIGERVRPSDMKTFRDNIDYFQRIAIREPDAAITKSLFLKDTGKRGAPAAAVVETSGRVFSGLYMSHYAEQNLCAVCTGILKTGFAEDNSSFPFYDIPILFNILELTGYYGSTACKNGRRERSVSHYGSRDHNRFCYLCRALTDSVVRLAASDLAKLTEAGAWTSIRSSVANTLAGTFAGIDEVSGQDTASIDEFLRRGSSMIEKAGERLCKHPVFEKTWRNYVPDRSGNRILVFVATPIEEDELAKALQSTSFFHHGTVSLGRTFAARYVSLGDHEVIVCRTSAGGSGVSGSHLMAAEAIQAVKPRFAIACGICFGFNDKGFEIGDVLVSDHVANYEFVRLGSNEVRERGPIVPAGRGLLSIARDVMRRGRLRDERISAYDGQLLCGEKLVDDPEFMRTLRSRFPDAIGGEMEGVGISSAAAAEGVEWVVVKAICDWGFDKDKKHQKAAASAAARFVADMIHTSIDARPLKR</sequence>
<dbReference type="SUPFAM" id="SSF53167">
    <property type="entry name" value="Purine and uridine phosphorylases"/>
    <property type="match status" value="1"/>
</dbReference>
<dbReference type="GO" id="GO:0005829">
    <property type="term" value="C:cytosol"/>
    <property type="evidence" value="ECO:0007669"/>
    <property type="project" value="TreeGrafter"/>
</dbReference>
<protein>
    <recommendedName>
        <fullName evidence="1">Nucleoside phosphorylase domain-containing protein</fullName>
    </recommendedName>
</protein>
<evidence type="ECO:0000313" key="2">
    <source>
        <dbReference type="EMBL" id="RST88465.1"/>
    </source>
</evidence>
<comment type="caution">
    <text evidence="2">The sequence shown here is derived from an EMBL/GenBank/DDBJ whole genome shotgun (WGS) entry which is preliminary data.</text>
</comment>
<accession>A0A429Z408</accession>
<name>A0A429Z408_9HYPH</name>